<dbReference type="InterPro" id="IPR015868">
    <property type="entry name" value="Glutaminase"/>
</dbReference>
<dbReference type="FunFam" id="3.40.710.10:FF:000008">
    <property type="entry name" value="Glutaminase, isoform E"/>
    <property type="match status" value="1"/>
</dbReference>
<dbReference type="AlphaFoldDB" id="A0AA36HCI1"/>
<gene>
    <name evidence="9" type="ORF">CYNAS_LOCUS20145</name>
</gene>
<evidence type="ECO:0000313" key="10">
    <source>
        <dbReference type="Proteomes" id="UP001176961"/>
    </source>
</evidence>
<dbReference type="EMBL" id="CATQJL010000316">
    <property type="protein sequence ID" value="CAJ0608162.1"/>
    <property type="molecule type" value="Genomic_DNA"/>
</dbReference>
<dbReference type="GO" id="GO:0006543">
    <property type="term" value="P:L-glutamine catabolic process"/>
    <property type="evidence" value="ECO:0007669"/>
    <property type="project" value="TreeGrafter"/>
</dbReference>
<reference evidence="9" key="1">
    <citation type="submission" date="2023-07" db="EMBL/GenBank/DDBJ databases">
        <authorList>
            <consortium name="CYATHOMIX"/>
        </authorList>
    </citation>
    <scope>NUCLEOTIDE SEQUENCE</scope>
    <source>
        <strain evidence="9">N/A</strain>
    </source>
</reference>
<dbReference type="GO" id="GO:0004359">
    <property type="term" value="F:glutaminase activity"/>
    <property type="evidence" value="ECO:0007669"/>
    <property type="project" value="UniProtKB-EC"/>
</dbReference>
<keyword evidence="4" id="KW-0378">Hydrolase</keyword>
<keyword evidence="5" id="KW-0040">ANK repeat</keyword>
<dbReference type="Proteomes" id="UP001176961">
    <property type="component" value="Unassembled WGS sequence"/>
</dbReference>
<keyword evidence="10" id="KW-1185">Reference proteome</keyword>
<dbReference type="PANTHER" id="PTHR12544:SF7">
    <property type="entry name" value="GLUTAMINASE 2-RELATED"/>
    <property type="match status" value="1"/>
</dbReference>
<keyword evidence="3" id="KW-0677">Repeat</keyword>
<organism evidence="9 10">
    <name type="scientific">Cylicocyclus nassatus</name>
    <name type="common">Nematode worm</name>
    <dbReference type="NCBI Taxonomy" id="53992"/>
    <lineage>
        <taxon>Eukaryota</taxon>
        <taxon>Metazoa</taxon>
        <taxon>Ecdysozoa</taxon>
        <taxon>Nematoda</taxon>
        <taxon>Chromadorea</taxon>
        <taxon>Rhabditida</taxon>
        <taxon>Rhabditina</taxon>
        <taxon>Rhabditomorpha</taxon>
        <taxon>Strongyloidea</taxon>
        <taxon>Strongylidae</taxon>
        <taxon>Cylicocyclus</taxon>
    </lineage>
</organism>
<protein>
    <recommendedName>
        <fullName evidence="2">glutaminase</fullName>
        <ecNumber evidence="2">3.5.1.2</ecNumber>
    </recommendedName>
    <alternativeName>
        <fullName evidence="7">L-glutamine amidohydrolase</fullName>
    </alternativeName>
</protein>
<evidence type="ECO:0000256" key="1">
    <source>
        <dbReference type="ARBA" id="ARBA00011076"/>
    </source>
</evidence>
<dbReference type="EC" id="3.5.1.2" evidence="2"/>
<sequence length="586" mass="66221">MDLPSLLKTAPCIKVKMFADDIKTYGIYDLSNYDEVRQALELSIKRMLDWSKMWDLPINLDKCSVMRTEGRKELITATHHKLRNIPSEKTIENLSGNLLRPSSMTSLLRTLFNPYEKEATKGQEDAIFELFKIPGKNEASIGRLLTVLKSFGLRVDDPRLKPMMRRLKQIEKQEEAKMNEAVEPEHWKLGREHFKECVAHSVDLIAQALRNNLVIPSWHTFIDEIRIIYQECAEISDGNVASYIPQLARQSPHYWGVSICTVDGQRASFGDAKTPFCVQSVSKAFNYAIAASDLGAAYVHTYVGEVTSGRLFNEICFDSRNKNSGAIIVTSLIKNTIDMVDRFDYVITQYRKIAGGEYIGFNNATFLSERATADRNYAISYYMKEKKCFPPETTSLTDALDFYFQLCSVEGNCESLSVMAATLANGGICPITEEKCINPNACRDVLTLMYSCGMYDASGQFSFAVGLPTKSGVSGVMIVVVPNVMGIALFSPPLDALGNSCRGVAFCKKLIAKFNFHNYDSLLHATSHKVDPKRRDKERNLLLRPSMWLDLKIWLRLGGLLRSTSEICRLLFTSRERRKSQKKFYV</sequence>
<evidence type="ECO:0000256" key="6">
    <source>
        <dbReference type="ARBA" id="ARBA00049534"/>
    </source>
</evidence>
<dbReference type="InterPro" id="IPR012338">
    <property type="entry name" value="Beta-lactam/transpept-like"/>
</dbReference>
<evidence type="ECO:0000256" key="3">
    <source>
        <dbReference type="ARBA" id="ARBA00022737"/>
    </source>
</evidence>
<evidence type="ECO:0000256" key="5">
    <source>
        <dbReference type="ARBA" id="ARBA00023043"/>
    </source>
</evidence>
<evidence type="ECO:0000313" key="9">
    <source>
        <dbReference type="EMBL" id="CAJ0608162.1"/>
    </source>
</evidence>
<comment type="catalytic activity">
    <reaction evidence="6">
        <text>L-glutamine + H2O = L-glutamate + NH4(+)</text>
        <dbReference type="Rhea" id="RHEA:15889"/>
        <dbReference type="ChEBI" id="CHEBI:15377"/>
        <dbReference type="ChEBI" id="CHEBI:28938"/>
        <dbReference type="ChEBI" id="CHEBI:29985"/>
        <dbReference type="ChEBI" id="CHEBI:58359"/>
        <dbReference type="EC" id="3.5.1.2"/>
    </reaction>
</comment>
<dbReference type="SUPFAM" id="SSF56601">
    <property type="entry name" value="beta-lactamase/transpeptidase-like"/>
    <property type="match status" value="1"/>
</dbReference>
<evidence type="ECO:0000256" key="2">
    <source>
        <dbReference type="ARBA" id="ARBA00012918"/>
    </source>
</evidence>
<accession>A0AA36HCI1</accession>
<proteinExistence type="inferred from homology"/>
<dbReference type="PANTHER" id="PTHR12544">
    <property type="entry name" value="GLUTAMINASE"/>
    <property type="match status" value="1"/>
</dbReference>
<evidence type="ECO:0000256" key="7">
    <source>
        <dbReference type="ARBA" id="ARBA00077251"/>
    </source>
</evidence>
<comment type="similarity">
    <text evidence="1">Belongs to the glutaminase family.</text>
</comment>
<comment type="caution">
    <text evidence="9">The sequence shown here is derived from an EMBL/GenBank/DDBJ whole genome shotgun (WGS) entry which is preliminary data.</text>
</comment>
<feature type="domain" description="Glutaminase EF-hand" evidence="8">
    <location>
        <begin position="124"/>
        <end position="216"/>
    </location>
</feature>
<evidence type="ECO:0000259" key="8">
    <source>
        <dbReference type="Pfam" id="PF17959"/>
    </source>
</evidence>
<evidence type="ECO:0000256" key="4">
    <source>
        <dbReference type="ARBA" id="ARBA00022801"/>
    </source>
</evidence>
<dbReference type="InterPro" id="IPR041541">
    <property type="entry name" value="Glutaminase_EF-hand"/>
</dbReference>
<dbReference type="Pfam" id="PF04960">
    <property type="entry name" value="Glutaminase"/>
    <property type="match status" value="1"/>
</dbReference>
<name>A0AA36HCI1_CYLNA</name>
<dbReference type="Pfam" id="PF17959">
    <property type="entry name" value="EF-hand_14"/>
    <property type="match status" value="1"/>
</dbReference>
<dbReference type="GO" id="GO:0006537">
    <property type="term" value="P:glutamate biosynthetic process"/>
    <property type="evidence" value="ECO:0007669"/>
    <property type="project" value="TreeGrafter"/>
</dbReference>
<dbReference type="Gene3D" id="3.40.710.10">
    <property type="entry name" value="DD-peptidase/beta-lactamase superfamily"/>
    <property type="match status" value="1"/>
</dbReference>
<dbReference type="NCBIfam" id="TIGR03814">
    <property type="entry name" value="Gln_ase"/>
    <property type="match status" value="1"/>
</dbReference>
<dbReference type="Gene3D" id="1.10.238.210">
    <property type="match status" value="1"/>
</dbReference>